<evidence type="ECO:0000256" key="1">
    <source>
        <dbReference type="ARBA" id="ARBA00022574"/>
    </source>
</evidence>
<dbReference type="PROSITE" id="PS50082">
    <property type="entry name" value="WD_REPEATS_2"/>
    <property type="match status" value="2"/>
</dbReference>
<dbReference type="Pfam" id="PF13271">
    <property type="entry name" value="DUF4062"/>
    <property type="match status" value="1"/>
</dbReference>
<feature type="compositionally biased region" description="Low complexity" evidence="4">
    <location>
        <begin position="37"/>
        <end position="56"/>
    </location>
</feature>
<feature type="repeat" description="WD" evidence="3">
    <location>
        <begin position="1274"/>
        <end position="1314"/>
    </location>
</feature>
<dbReference type="InterPro" id="IPR027417">
    <property type="entry name" value="P-loop_NTPase"/>
</dbReference>
<dbReference type="SUPFAM" id="SSF52540">
    <property type="entry name" value="P-loop containing nucleoside triphosphate hydrolases"/>
    <property type="match status" value="1"/>
</dbReference>
<feature type="region of interest" description="Disordered" evidence="4">
    <location>
        <begin position="1"/>
        <end position="70"/>
    </location>
</feature>
<dbReference type="InterPro" id="IPR052752">
    <property type="entry name" value="NACHT-WD_repeat"/>
</dbReference>
<feature type="domain" description="Nephrocystin 3-like N-terminal" evidence="6">
    <location>
        <begin position="488"/>
        <end position="630"/>
    </location>
</feature>
<feature type="domain" description="DUF4062" evidence="5">
    <location>
        <begin position="137"/>
        <end position="223"/>
    </location>
</feature>
<dbReference type="Gene3D" id="3.40.50.300">
    <property type="entry name" value="P-loop containing nucleotide triphosphate hydrolases"/>
    <property type="match status" value="1"/>
</dbReference>
<gene>
    <name evidence="8" type="ORF">MCOR_15011</name>
</gene>
<reference evidence="8 9" key="1">
    <citation type="submission" date="2020-06" db="EMBL/GenBank/DDBJ databases">
        <authorList>
            <person name="Li R."/>
            <person name="Bekaert M."/>
        </authorList>
    </citation>
    <scope>NUCLEOTIDE SEQUENCE [LARGE SCALE GENOMIC DNA]</scope>
    <source>
        <strain evidence="9">wild</strain>
    </source>
</reference>
<dbReference type="InterPro" id="IPR025139">
    <property type="entry name" value="DUF4062"/>
</dbReference>
<name>A0A6J8B4L8_MYTCO</name>
<evidence type="ECO:0000256" key="4">
    <source>
        <dbReference type="SAM" id="MobiDB-lite"/>
    </source>
</evidence>
<dbReference type="InterPro" id="IPR001680">
    <property type="entry name" value="WD40_rpt"/>
</dbReference>
<dbReference type="InterPro" id="IPR015943">
    <property type="entry name" value="WD40/YVTN_repeat-like_dom_sf"/>
</dbReference>
<dbReference type="Pfam" id="PF25469">
    <property type="entry name" value="WHD_NWD1"/>
    <property type="match status" value="1"/>
</dbReference>
<dbReference type="OrthoDB" id="2325716at2759"/>
<dbReference type="SMART" id="SM00320">
    <property type="entry name" value="WD40"/>
    <property type="match status" value="5"/>
</dbReference>
<dbReference type="Pfam" id="PF00400">
    <property type="entry name" value="WD40"/>
    <property type="match status" value="1"/>
</dbReference>
<accession>A0A6J8B4L8</accession>
<dbReference type="InterPro" id="IPR011044">
    <property type="entry name" value="Quino_amine_DH_bsu"/>
</dbReference>
<dbReference type="SUPFAM" id="SSF50998">
    <property type="entry name" value="Quinoprotein alcohol dehydrogenase-like"/>
    <property type="match status" value="1"/>
</dbReference>
<dbReference type="Gene3D" id="1.25.40.370">
    <property type="match status" value="1"/>
</dbReference>
<feature type="region of interest" description="Disordered" evidence="4">
    <location>
        <begin position="1670"/>
        <end position="1702"/>
    </location>
</feature>
<dbReference type="Proteomes" id="UP000507470">
    <property type="component" value="Unassembled WGS sequence"/>
</dbReference>
<keyword evidence="2" id="KW-0677">Repeat</keyword>
<dbReference type="SUPFAM" id="SSF50969">
    <property type="entry name" value="YVTN repeat-like/Quinoprotein amine dehydrogenase"/>
    <property type="match status" value="1"/>
</dbReference>
<feature type="repeat" description="WD" evidence="3">
    <location>
        <begin position="1575"/>
        <end position="1601"/>
    </location>
</feature>
<dbReference type="Pfam" id="PF24883">
    <property type="entry name" value="NPHP3_N"/>
    <property type="match status" value="1"/>
</dbReference>
<dbReference type="InterPro" id="IPR019775">
    <property type="entry name" value="WD40_repeat_CS"/>
</dbReference>
<evidence type="ECO:0000313" key="8">
    <source>
        <dbReference type="EMBL" id="CAC5378878.1"/>
    </source>
</evidence>
<proteinExistence type="predicted"/>
<evidence type="ECO:0000259" key="6">
    <source>
        <dbReference type="Pfam" id="PF24883"/>
    </source>
</evidence>
<keyword evidence="9" id="KW-1185">Reference proteome</keyword>
<feature type="compositionally biased region" description="Low complexity" evidence="4">
    <location>
        <begin position="1"/>
        <end position="15"/>
    </location>
</feature>
<dbReference type="PANTHER" id="PTHR19871">
    <property type="entry name" value="BETA TRANSDUCIN-RELATED PROTEIN"/>
    <property type="match status" value="1"/>
</dbReference>
<dbReference type="InterPro" id="IPR056884">
    <property type="entry name" value="NPHP3-like_N"/>
</dbReference>
<organism evidence="8 9">
    <name type="scientific">Mytilus coruscus</name>
    <name type="common">Sea mussel</name>
    <dbReference type="NCBI Taxonomy" id="42192"/>
    <lineage>
        <taxon>Eukaryota</taxon>
        <taxon>Metazoa</taxon>
        <taxon>Spiralia</taxon>
        <taxon>Lophotrochozoa</taxon>
        <taxon>Mollusca</taxon>
        <taxon>Bivalvia</taxon>
        <taxon>Autobranchia</taxon>
        <taxon>Pteriomorphia</taxon>
        <taxon>Mytilida</taxon>
        <taxon>Mytiloidea</taxon>
        <taxon>Mytilidae</taxon>
        <taxon>Mytilinae</taxon>
        <taxon>Mytilus</taxon>
    </lineage>
</organism>
<evidence type="ECO:0000259" key="7">
    <source>
        <dbReference type="Pfam" id="PF25469"/>
    </source>
</evidence>
<evidence type="ECO:0000256" key="2">
    <source>
        <dbReference type="ARBA" id="ARBA00022737"/>
    </source>
</evidence>
<dbReference type="InterPro" id="IPR011047">
    <property type="entry name" value="Quinoprotein_ADH-like_sf"/>
</dbReference>
<sequence length="1702" mass="194652">MGSGSSKASSAASISERTENKQPLSKTVQNSSKPAPQQNGGQVNGQSSNQQTSTCTVKDKKSTVQNGRPAYDKEKTDFELAKKRISTAISRKANVQKKFSRGFSMAKIQAKKEKCTSNPILLGDINQQFPPTAKIVRIFTSSTFTDTKYERNSWMVHSYPRIQSFCRDHGYEFQVVDMRWGVRDEAADDHSAVDLCLKELEQCQKLSTGPNFVTLLSHKYGYRNLLKQIEAKEFEQLLQAIDSTEDKKLLTKWYKRDDNAVPPVYVLQRISTQLPHFISSNVDDKNKAKTEWWIISDKMQDLLAATAEKCLGAEKARNYLVSVTEREVQMGLLDIKNPETCCIWFKRNLEKIEDATPSKPLSRYIDCLGEDEKWKKSRKLLSELKDERMSKVLPSKNIVQYNVNWKPGEGSYKTGIDPENKEHAKYLKQISEDLVTYMQDMIDKAIKEREKQELVDPLLEECKQHIVFCQEKCHGFQGREDILKRIKAYVTGNSENPLVIHGFSGCGKTSIMAMAAKLTKSIWKKQAVVLCRFIGTTPDSSTIGPLLKSLILQIRQTYGLDKATSEEILQEIESIEELKEDLITSLGLPLTDVPLVIYLDSLDQLDTANGGRSLSWLPEEFSANVKIIVSTLEDRQYEAFPKLKTMLPDESFVHIPDLSVQDAKSIIQSWLQSQHRILTSTQNDIVVKAFNKCSLALFLKLSLDEACQWSSFTPPNQSVLQKTVRDSINSLFHRLEVRYGDLFVSRTLGYVTIALNGLSEIELEDILSCDDDVLNDLYQYWTPPIRRLPPLLLVRLKTDLQQYLVDRGADGVRVIYWYHRQFIEAAQDRYCTKGKQSLLHSALADFFAGTWSSGNKKPFENTKNKTKGIEDRLVTAQPYKFKDSYNYRKLGHLPYHRIKAGQLEKAKSECLCNFKFLQTKLIAMTYRKVFRDLNLARNTFENDKELSWITDAFKLSEYALSHDPYQLAPHMIDRLSKEKIVSGFIEQCRQSDVPYLASSDEVLLKPGGELIHTMTGHTSVVKSLDVTANGSMAVTCGQFGDDVIRTWSLKEGKLQKEYDNLPADPEKAYFADKDKKILIHYRGQVVIINIANNTRENVQIPNMCQLCVFGPDKSIFGTFIIRDCTFYNTADGKLREKVSFDKTDENLFDIRSCTSATSNYVALTNATEDEFYVINITTKELSSSKRETTESYTVDAIVITPNQKTVICASFLESTIRLHDIKTLKILKQIKTRDEPYEEISNFHVTGDGKYLYFPCYREVIMINLKEETETRKFRSHPDSITDVYIYSDDRAVTITQDPIVRLWDMSETNKASDRDKPLQNHRIVQCKPLPNLRHVVVIGNPDSTQTEDYYMYVYDLVDKSIVQSTELDEGSHLLEVIDDNTVLVLPMSLKPKTIDLQTMTIKTVFQGRVCDRCKLYKMTNDGKEFICVSRGRRNIKVYSTTTGKVIKIHKSPAGKDLRIDNFFTNKSGSIIVAKADESFIIFDTVNGRTITVTPKDLKMEVLSYVAAVCPNGNHVVLSACKIVSTEEWESEPIGFLWNVQTEKSLQLVDSVYYMKYKRIESPLSVALDEVQFLDDEKVVSAHDDYILRIWDIESGKLLNRLIGHSRQAMLTVPYDGPYFLSYGFMDEEVIKLWDRNNFDCLSSFKFDTTVTLKDYPKIQRKNYNLQLEIETDEDMEVEPDDPDTDPEEQEDSEEECIDLEY</sequence>
<dbReference type="PANTHER" id="PTHR19871:SF14">
    <property type="entry name" value="DUF4062 DOMAIN-CONTAINING PROTEIN"/>
    <property type="match status" value="1"/>
</dbReference>
<evidence type="ECO:0000313" key="9">
    <source>
        <dbReference type="Proteomes" id="UP000507470"/>
    </source>
</evidence>
<dbReference type="PROSITE" id="PS00678">
    <property type="entry name" value="WD_REPEATS_1"/>
    <property type="match status" value="1"/>
</dbReference>
<dbReference type="EMBL" id="CACVKT020002616">
    <property type="protein sequence ID" value="CAC5378878.1"/>
    <property type="molecule type" value="Genomic_DNA"/>
</dbReference>
<protein>
    <submittedName>
        <fullName evidence="8">Uncharacterized protein</fullName>
    </submittedName>
</protein>
<dbReference type="InterPro" id="IPR057588">
    <property type="entry name" value="NWD1/2-like_WH"/>
</dbReference>
<feature type="compositionally biased region" description="Polar residues" evidence="4">
    <location>
        <begin position="21"/>
        <end position="36"/>
    </location>
</feature>
<evidence type="ECO:0000259" key="5">
    <source>
        <dbReference type="Pfam" id="PF13271"/>
    </source>
</evidence>
<dbReference type="Gene3D" id="2.130.10.10">
    <property type="entry name" value="YVTN repeat-like/Quinoprotein amine dehydrogenase"/>
    <property type="match status" value="3"/>
</dbReference>
<keyword evidence="1 3" id="KW-0853">WD repeat</keyword>
<feature type="domain" description="NWD1/2-like winged helix-turn-helix" evidence="7">
    <location>
        <begin position="721"/>
        <end position="835"/>
    </location>
</feature>
<evidence type="ECO:0000256" key="3">
    <source>
        <dbReference type="PROSITE-ProRule" id="PRU00221"/>
    </source>
</evidence>